<protein>
    <submittedName>
        <fullName evidence="2">Uncharacterized protein</fullName>
    </submittedName>
</protein>
<dbReference type="STRING" id="74546.PMT9312_0375"/>
<name>Q31CF9_PROM9</name>
<evidence type="ECO:0000313" key="2">
    <source>
        <dbReference type="EMBL" id="ABB49436.1"/>
    </source>
</evidence>
<gene>
    <name evidence="2" type="ordered locus">PMT9312_0375</name>
</gene>
<organism evidence="2 3">
    <name type="scientific">Prochlorococcus marinus (strain MIT 9312)</name>
    <dbReference type="NCBI Taxonomy" id="74546"/>
    <lineage>
        <taxon>Bacteria</taxon>
        <taxon>Bacillati</taxon>
        <taxon>Cyanobacteriota</taxon>
        <taxon>Cyanophyceae</taxon>
        <taxon>Synechococcales</taxon>
        <taxon>Prochlorococcaceae</taxon>
        <taxon>Prochlorococcus</taxon>
    </lineage>
</organism>
<dbReference type="KEGG" id="pmi:PMT9312_0375"/>
<sequence length="640" mass="72168">MISINIHSEPFRRDGNISAEGASKLLGRPSLSPLELLLRETLQNSWDASIGEKNAVPSFKIRVRNLNETEKLKFQSFFSELPPDEANESVNKGLKRFFNKPNQIVLEICDFGTRGLGGPFSASESLSDLESNDFVNFVKNIGSPRDIQLGGGTYGFGKSSLFKMSKCNTVLIETLTRNKNKIQNRMIGYALGSEFNYKGKRFTGRHWWGTKSESLEEPNSVDPLIEDEAKIYAKEMGLMTRLNSSRTGTSLIILDPNLEDLEDNNEENQLALERPEDNDLLCKKLMIRIQEILLWHAWPKFTPNEDENVPMKCTISIFGNTKNLPDPRYISPFNLLTASLNKARKKEDEIFSQRPKKLLGYVGVQKFSYESEADQRFRKLLGEESLIPDKLSHFALLRPAELVVKYISRTLEEGQPQWGGVFICNNDSEIEQSFARSEPPSHDDWNPQSLENNYQRTYVNQALTKIKEKIKILSGINSIENQEENDSLFEGDSLAKLAGDIGRSLIGKGFGGSDGSKERTQSSGSSKPKISRLTKPIALGTKLVDEKLIADFSMQLSTKKDNVVDINLKSFVKTDDGKEFFAPNGKSPKITKVLVNNKEEFLEEDKLTFKQDSDNSDIRVSVEIPDYVAVYLNAELLNNE</sequence>
<dbReference type="OrthoDB" id="1395829at2"/>
<accession>Q31CF9</accession>
<feature type="region of interest" description="Disordered" evidence="1">
    <location>
        <begin position="508"/>
        <end position="531"/>
    </location>
</feature>
<evidence type="ECO:0000313" key="3">
    <source>
        <dbReference type="Proteomes" id="UP000002715"/>
    </source>
</evidence>
<dbReference type="EMBL" id="CP000111">
    <property type="protein sequence ID" value="ABB49436.1"/>
    <property type="molecule type" value="Genomic_DNA"/>
</dbReference>
<evidence type="ECO:0000256" key="1">
    <source>
        <dbReference type="SAM" id="MobiDB-lite"/>
    </source>
</evidence>
<dbReference type="HOGENOM" id="CLU_022531_0_0_3"/>
<dbReference type="Proteomes" id="UP000002715">
    <property type="component" value="Chromosome"/>
</dbReference>
<reference evidence="3" key="1">
    <citation type="submission" date="2005-07" db="EMBL/GenBank/DDBJ databases">
        <title>Complete sequence of Prochlorococcus marinus str. MIT 9312.</title>
        <authorList>
            <consortium name="US DOE Joint Genome Institute"/>
            <person name="Copeland A."/>
            <person name="Lucas S."/>
            <person name="Lapidus A."/>
            <person name="Barry K."/>
            <person name="Detter J.C."/>
            <person name="Glavina T."/>
            <person name="Hammon N."/>
            <person name="Israni S."/>
            <person name="Pitluck S."/>
            <person name="Thiel J."/>
            <person name="Schmutz J."/>
            <person name="Larimer F."/>
            <person name="Land M."/>
            <person name="Kyrpides N."/>
            <person name="Lykidis A."/>
            <person name="Richardson P."/>
        </authorList>
    </citation>
    <scope>NUCLEOTIDE SEQUENCE [LARGE SCALE GENOMIC DNA]</scope>
    <source>
        <strain evidence="3">MIT 9312</strain>
    </source>
</reference>
<dbReference type="RefSeq" id="WP_011375936.1">
    <property type="nucleotide sequence ID" value="NC_007577.1"/>
</dbReference>
<proteinExistence type="predicted"/>
<dbReference type="eggNOG" id="ENOG502Z9CS">
    <property type="taxonomic scope" value="Bacteria"/>
</dbReference>
<dbReference type="AlphaFoldDB" id="Q31CF9"/>